<dbReference type="OrthoDB" id="271745at2759"/>
<reference evidence="2 3" key="1">
    <citation type="journal article" date="2018" name="IMA Fungus">
        <title>IMA Genome-F 9: Draft genome sequence of Annulohypoxylon stygium, Aspergillus mulundensis, Berkeleyomyces basicola (syn. Thielaviopsis basicola), Ceratocystis smalleyi, two Cercospora beticola strains, Coleophoma cylindrospora, Fusarium fracticaudum, Phialophora cf. hyalina, and Morchella septimelata.</title>
        <authorList>
            <person name="Wingfield B.D."/>
            <person name="Bills G.F."/>
            <person name="Dong Y."/>
            <person name="Huang W."/>
            <person name="Nel W.J."/>
            <person name="Swalarsk-Parry B.S."/>
            <person name="Vaghefi N."/>
            <person name="Wilken P.M."/>
            <person name="An Z."/>
            <person name="de Beer Z.W."/>
            <person name="De Vos L."/>
            <person name="Chen L."/>
            <person name="Duong T.A."/>
            <person name="Gao Y."/>
            <person name="Hammerbacher A."/>
            <person name="Kikkert J.R."/>
            <person name="Li Y."/>
            <person name="Li H."/>
            <person name="Li K."/>
            <person name="Li Q."/>
            <person name="Liu X."/>
            <person name="Ma X."/>
            <person name="Naidoo K."/>
            <person name="Pethybridge S.J."/>
            <person name="Sun J."/>
            <person name="Steenkamp E.T."/>
            <person name="van der Nest M.A."/>
            <person name="van Wyk S."/>
            <person name="Wingfield M.J."/>
            <person name="Xiong C."/>
            <person name="Yue Q."/>
            <person name="Zhang X."/>
        </authorList>
    </citation>
    <scope>NUCLEOTIDE SEQUENCE [LARGE SCALE GENOMIC DNA]</scope>
    <source>
        <strain evidence="2 3">BP6252</strain>
    </source>
</reference>
<sequence>MLLIKRLTTFLNNNTSPQIHSLLLVTPTGKLLSSSSPLPISTLRTQATVACTLWSQYNSSQSFAGLIPAALPPHKDAQLAASNAPGPKANEISSILIQLEYGIMVISGLQSGLLLIAIGPSSSSIAPRSRIHSPEPASSPPAHPDPIEAHDHQFSSPTVGNLGVPGMGSGAPSETGSIATSVGSVSANIMALKRQTEELGKWLNGALEGFTLSSSDMR</sequence>
<proteinExistence type="predicted"/>
<evidence type="ECO:0000313" key="3">
    <source>
        <dbReference type="Proteomes" id="UP000256645"/>
    </source>
</evidence>
<comment type="caution">
    <text evidence="2">The sequence shown here is derived from an EMBL/GenBank/DDBJ whole genome shotgun (WGS) entry which is preliminary data.</text>
</comment>
<evidence type="ECO:0000313" key="2">
    <source>
        <dbReference type="EMBL" id="RDW75359.1"/>
    </source>
</evidence>
<feature type="region of interest" description="Disordered" evidence="1">
    <location>
        <begin position="126"/>
        <end position="177"/>
    </location>
</feature>
<dbReference type="STRING" id="1849047.A0A3D8RMT1"/>
<dbReference type="Proteomes" id="UP000256645">
    <property type="component" value="Unassembled WGS sequence"/>
</dbReference>
<evidence type="ECO:0008006" key="4">
    <source>
        <dbReference type="Google" id="ProtNLM"/>
    </source>
</evidence>
<dbReference type="AlphaFoldDB" id="A0A3D8RMT1"/>
<protein>
    <recommendedName>
        <fullName evidence="4">Roadblock/LAMTOR2 domain-containing protein</fullName>
    </recommendedName>
</protein>
<keyword evidence="3" id="KW-1185">Reference proteome</keyword>
<evidence type="ECO:0000256" key="1">
    <source>
        <dbReference type="SAM" id="MobiDB-lite"/>
    </source>
</evidence>
<gene>
    <name evidence="2" type="ORF">BP6252_06501</name>
</gene>
<name>A0A3D8RMT1_9HELO</name>
<dbReference type="EMBL" id="PDLM01000006">
    <property type="protein sequence ID" value="RDW75359.1"/>
    <property type="molecule type" value="Genomic_DNA"/>
</dbReference>
<dbReference type="Gene3D" id="3.30.450.30">
    <property type="entry name" value="Dynein light chain 2a, cytoplasmic"/>
    <property type="match status" value="1"/>
</dbReference>
<organism evidence="2 3">
    <name type="scientific">Coleophoma cylindrospora</name>
    <dbReference type="NCBI Taxonomy" id="1849047"/>
    <lineage>
        <taxon>Eukaryota</taxon>
        <taxon>Fungi</taxon>
        <taxon>Dikarya</taxon>
        <taxon>Ascomycota</taxon>
        <taxon>Pezizomycotina</taxon>
        <taxon>Leotiomycetes</taxon>
        <taxon>Helotiales</taxon>
        <taxon>Dermateaceae</taxon>
        <taxon>Coleophoma</taxon>
    </lineage>
</organism>
<accession>A0A3D8RMT1</accession>